<accession>A0A6G8R981</accession>
<proteinExistence type="predicted"/>
<reference evidence="2" key="1">
    <citation type="submission" date="2020-02" db="EMBL/GenBank/DDBJ databases">
        <authorList>
            <person name="Olsen N.S."/>
            <person name="Forero-Junco L."/>
            <person name="Kot W."/>
            <person name="Hansen L.H."/>
        </authorList>
    </citation>
    <scope>NUCLEOTIDE SEQUENCE [LARGE SCALE GENOMIC DNA]</scope>
</reference>
<gene>
    <name evidence="1" type="ORF">pink_17</name>
</gene>
<name>A0A6G8R981_9CAUD</name>
<dbReference type="Proteomes" id="UP000503246">
    <property type="component" value="Segment"/>
</dbReference>
<dbReference type="EMBL" id="MT074430">
    <property type="protein sequence ID" value="QIN97970.1"/>
    <property type="molecule type" value="Genomic_DNA"/>
</dbReference>
<evidence type="ECO:0000313" key="2">
    <source>
        <dbReference type="Proteomes" id="UP000503246"/>
    </source>
</evidence>
<evidence type="ECO:0000313" key="1">
    <source>
        <dbReference type="EMBL" id="QIN97970.1"/>
    </source>
</evidence>
<organism evidence="1 2">
    <name type="scientific">Salmonella phage pink</name>
    <dbReference type="NCBI Taxonomy" id="2713312"/>
    <lineage>
        <taxon>Viruses</taxon>
        <taxon>Duplodnaviria</taxon>
        <taxon>Heunggongvirae</taxon>
        <taxon>Uroviricota</taxon>
        <taxon>Caudoviricetes</taxon>
        <taxon>Sarkviridae</taxon>
        <taxon>Guernseyvirinae</taxon>
        <taxon>Jerseyvirus</taxon>
        <taxon>Jerseyvirus pink</taxon>
    </lineage>
</organism>
<sequence length="49" mass="5765">MKRVCKEALRQRIAYLEPVSKLGLSINEEFQLEAYKMLLAILEKEIEPE</sequence>
<protein>
    <submittedName>
        <fullName evidence="1">Uncharacterized protein</fullName>
    </submittedName>
</protein>
<keyword evidence="2" id="KW-1185">Reference proteome</keyword>